<sequence length="506" mass="58800">MSHNTIHWFRKGLRLHDNLALLEGIRNSAEWRAVFVLDPWFVQNAKVGPNRWRFLMQCLEDLNNSLNKLGSRLFVIRGNPNEVFPKLFKKWEITQLTFEVDTEPYAKQRDQTITDLAKKHQIDVLQRVSHTLYDTKQIIKKNGGSAPGTYQRCLTVMSQLGAPPQPEPTLSKDDIKGCKLCMDACGFTADIPTLEELNVKENDLETCLYVGGESEALKRLDKYMTRQQWVCNFEKPKTEPNSINPSTTVLSPYLKFGCLSARTFYHRLNEIYRHNKKHSGPPVSLEGQLYWREFFTTVGSDTPNFDKMVGNPICRQIPWDDNTQFLEAWKHGKTGYPFIDAIMVQLRREGWIHHLARHAVACFLTRGDLWISWEEGQKVFEELLLDADWSLNAGNWMWLSASAFFHQYFRVYSPVAFGKKTDKNGDFIRKYLPVLQNFPAQYIYEPWKAPLKVQEKFKCIIGKDYPKPIVDHDVVRQLNIKKMAAAYAKNKEAKEESPKKKKQKVK</sequence>
<feature type="site" description="Electron transfer via tryptophanyl radical" evidence="6">
    <location>
        <position position="373"/>
    </location>
</feature>
<evidence type="ECO:0000256" key="2">
    <source>
        <dbReference type="ARBA" id="ARBA00022630"/>
    </source>
</evidence>
<dbReference type="GO" id="GO:0032922">
    <property type="term" value="P:circadian regulation of gene expression"/>
    <property type="evidence" value="ECO:0007669"/>
    <property type="project" value="TreeGrafter"/>
</dbReference>
<dbReference type="InterPro" id="IPR036134">
    <property type="entry name" value="Crypto/Photolyase_FAD-like_sf"/>
</dbReference>
<evidence type="ECO:0000256" key="4">
    <source>
        <dbReference type="ARBA" id="ARBA00022827"/>
    </source>
</evidence>
<dbReference type="GO" id="GO:0003677">
    <property type="term" value="F:DNA binding"/>
    <property type="evidence" value="ECO:0007669"/>
    <property type="project" value="TreeGrafter"/>
</dbReference>
<dbReference type="Proteomes" id="UP000749559">
    <property type="component" value="Unassembled WGS sequence"/>
</dbReference>
<dbReference type="Gene3D" id="3.40.50.620">
    <property type="entry name" value="HUPs"/>
    <property type="match status" value="1"/>
</dbReference>
<dbReference type="GO" id="GO:0003904">
    <property type="term" value="F:deoxyribodipyrimidine photo-lyase activity"/>
    <property type="evidence" value="ECO:0007669"/>
    <property type="project" value="TreeGrafter"/>
</dbReference>
<dbReference type="PANTHER" id="PTHR11455">
    <property type="entry name" value="CRYPTOCHROME"/>
    <property type="match status" value="1"/>
</dbReference>
<evidence type="ECO:0000313" key="8">
    <source>
        <dbReference type="Proteomes" id="UP000749559"/>
    </source>
</evidence>
<feature type="site" description="Electron transfer via tryptophanyl radical" evidence="6">
    <location>
        <position position="319"/>
    </location>
</feature>
<dbReference type="InterPro" id="IPR006050">
    <property type="entry name" value="DNA_photolyase_N"/>
</dbReference>
<dbReference type="FunFam" id="1.10.579.10:FF:000004">
    <property type="entry name" value="Cryptochrome-1"/>
    <property type="match status" value="1"/>
</dbReference>
<dbReference type="InterPro" id="IPR036155">
    <property type="entry name" value="Crypto/Photolyase_N_sf"/>
</dbReference>
<dbReference type="InterPro" id="IPR014729">
    <property type="entry name" value="Rossmann-like_a/b/a_fold"/>
</dbReference>
<feature type="binding site" evidence="5">
    <location>
        <begin position="247"/>
        <end position="251"/>
    </location>
    <ligand>
        <name>FAD</name>
        <dbReference type="ChEBI" id="CHEBI:57692"/>
    </ligand>
</feature>
<evidence type="ECO:0000256" key="6">
    <source>
        <dbReference type="PIRSR" id="PIRSR602081-2"/>
    </source>
</evidence>
<keyword evidence="2 5" id="KW-0285">Flavoprotein</keyword>
<dbReference type="Pfam" id="PF00875">
    <property type="entry name" value="DNA_photolyase"/>
    <property type="match status" value="1"/>
</dbReference>
<accession>A0A8J1U173</accession>
<dbReference type="PANTHER" id="PTHR11455:SF9">
    <property type="entry name" value="CRYPTOCHROME CIRCADIAN CLOCK 5 ISOFORM X1"/>
    <property type="match status" value="1"/>
</dbReference>
<dbReference type="Gene3D" id="1.10.579.10">
    <property type="entry name" value="DNA Cyclobutane Dipyrimidine Photolyase, subunit A, domain 3"/>
    <property type="match status" value="1"/>
</dbReference>
<dbReference type="EMBL" id="CAIIXF020000006">
    <property type="protein sequence ID" value="CAH1786882.1"/>
    <property type="molecule type" value="Genomic_DNA"/>
</dbReference>
<dbReference type="SUPFAM" id="SSF48173">
    <property type="entry name" value="Cryptochrome/photolyase FAD-binding domain"/>
    <property type="match status" value="1"/>
</dbReference>
<protein>
    <submittedName>
        <fullName evidence="7">Uncharacterized protein</fullName>
    </submittedName>
</protein>
<name>A0A8J1U173_OWEFU</name>
<dbReference type="Pfam" id="PF03441">
    <property type="entry name" value="FAD_binding_7"/>
    <property type="match status" value="1"/>
</dbReference>
<gene>
    <name evidence="7" type="ORF">OFUS_LOCUS12689</name>
</gene>
<dbReference type="GO" id="GO:0043153">
    <property type="term" value="P:entrainment of circadian clock by photoperiod"/>
    <property type="evidence" value="ECO:0007669"/>
    <property type="project" value="TreeGrafter"/>
</dbReference>
<keyword evidence="4 5" id="KW-0274">FAD</keyword>
<evidence type="ECO:0000256" key="5">
    <source>
        <dbReference type="PIRSR" id="PIRSR602081-1"/>
    </source>
</evidence>
<dbReference type="OrthoDB" id="435881at2759"/>
<reference evidence="7" key="1">
    <citation type="submission" date="2022-03" db="EMBL/GenBank/DDBJ databases">
        <authorList>
            <person name="Martin C."/>
        </authorList>
    </citation>
    <scope>NUCLEOTIDE SEQUENCE</scope>
</reference>
<organism evidence="7 8">
    <name type="scientific">Owenia fusiformis</name>
    <name type="common">Polychaete worm</name>
    <dbReference type="NCBI Taxonomy" id="6347"/>
    <lineage>
        <taxon>Eukaryota</taxon>
        <taxon>Metazoa</taxon>
        <taxon>Spiralia</taxon>
        <taxon>Lophotrochozoa</taxon>
        <taxon>Annelida</taxon>
        <taxon>Polychaeta</taxon>
        <taxon>Sedentaria</taxon>
        <taxon>Canalipalpata</taxon>
        <taxon>Sabellida</taxon>
        <taxon>Oweniida</taxon>
        <taxon>Oweniidae</taxon>
        <taxon>Owenia</taxon>
    </lineage>
</organism>
<dbReference type="SUPFAM" id="SSF52425">
    <property type="entry name" value="Cryptochrome/photolyase, N-terminal domain"/>
    <property type="match status" value="1"/>
</dbReference>
<dbReference type="GO" id="GO:0005737">
    <property type="term" value="C:cytoplasm"/>
    <property type="evidence" value="ECO:0007669"/>
    <property type="project" value="TreeGrafter"/>
</dbReference>
<dbReference type="InterPro" id="IPR005101">
    <property type="entry name" value="Cryptochr/Photolyase_FAD-bd"/>
</dbReference>
<feature type="site" description="Electron transfer via tryptophanyl radical" evidence="6">
    <location>
        <position position="396"/>
    </location>
</feature>
<comment type="caution">
    <text evidence="7">The sequence shown here is derived from an EMBL/GenBank/DDBJ whole genome shotgun (WGS) entry which is preliminary data.</text>
</comment>
<evidence type="ECO:0000313" key="7">
    <source>
        <dbReference type="EMBL" id="CAH1786882.1"/>
    </source>
</evidence>
<keyword evidence="3" id="KW-0547">Nucleotide-binding</keyword>
<dbReference type="AlphaFoldDB" id="A0A8J1U173"/>
<proteinExistence type="inferred from homology"/>
<dbReference type="InterPro" id="IPR002081">
    <property type="entry name" value="Cryptochrome/DNA_photolyase_1"/>
</dbReference>
<evidence type="ECO:0000256" key="1">
    <source>
        <dbReference type="ARBA" id="ARBA00005862"/>
    </source>
</evidence>
<dbReference type="GO" id="GO:0071949">
    <property type="term" value="F:FAD binding"/>
    <property type="evidence" value="ECO:0007669"/>
    <property type="project" value="TreeGrafter"/>
</dbReference>
<dbReference type="PROSITE" id="PS51645">
    <property type="entry name" value="PHR_CRY_ALPHA_BETA"/>
    <property type="match status" value="1"/>
</dbReference>
<evidence type="ECO:0000256" key="3">
    <source>
        <dbReference type="ARBA" id="ARBA00022741"/>
    </source>
</evidence>
<comment type="similarity">
    <text evidence="1">Belongs to the DNA photolyase class-1 family.</text>
</comment>
<feature type="binding site" evidence="5">
    <location>
        <begin position="386"/>
        <end position="388"/>
    </location>
    <ligand>
        <name>FAD</name>
        <dbReference type="ChEBI" id="CHEBI:57692"/>
    </ligand>
</feature>
<feature type="binding site" evidence="5">
    <location>
        <begin position="288"/>
        <end position="295"/>
    </location>
    <ligand>
        <name>FAD</name>
        <dbReference type="ChEBI" id="CHEBI:57692"/>
    </ligand>
</feature>
<keyword evidence="8" id="KW-1185">Reference proteome</keyword>
<dbReference type="GO" id="GO:0005634">
    <property type="term" value="C:nucleus"/>
    <property type="evidence" value="ECO:0007669"/>
    <property type="project" value="TreeGrafter"/>
</dbReference>
<comment type="cofactor">
    <cofactor evidence="5">
        <name>FAD</name>
        <dbReference type="ChEBI" id="CHEBI:57692"/>
    </cofactor>
    <text evidence="5">Binds 1 FAD per subunit.</text>
</comment>
<dbReference type="Gene3D" id="1.25.40.80">
    <property type="match status" value="1"/>
</dbReference>